<organism evidence="1 2">
    <name type="scientific">Deinococcus radiophilus</name>
    <dbReference type="NCBI Taxonomy" id="32062"/>
    <lineage>
        <taxon>Bacteria</taxon>
        <taxon>Thermotogati</taxon>
        <taxon>Deinococcota</taxon>
        <taxon>Deinococci</taxon>
        <taxon>Deinococcales</taxon>
        <taxon>Deinococcaceae</taxon>
        <taxon>Deinococcus</taxon>
    </lineage>
</organism>
<dbReference type="Proteomes" id="UP000277766">
    <property type="component" value="Unassembled WGS sequence"/>
</dbReference>
<comment type="caution">
    <text evidence="1">The sequence shown here is derived from an EMBL/GenBank/DDBJ whole genome shotgun (WGS) entry which is preliminary data.</text>
</comment>
<dbReference type="OrthoDB" id="67666at2"/>
<gene>
    <name evidence="1" type="ORF">EJ104_12505</name>
</gene>
<proteinExistence type="predicted"/>
<dbReference type="AlphaFoldDB" id="A0A3S0JL02"/>
<reference evidence="1 2" key="1">
    <citation type="submission" date="2018-12" db="EMBL/GenBank/DDBJ databases">
        <title>Deinococcus radiophilus ATCC 27603 genome sequencing and assembly.</title>
        <authorList>
            <person name="Maclea K.S."/>
            <person name="Maynard C.R."/>
        </authorList>
    </citation>
    <scope>NUCLEOTIDE SEQUENCE [LARGE SCALE GENOMIC DNA]</scope>
    <source>
        <strain evidence="1 2">ATCC 27603</strain>
    </source>
</reference>
<evidence type="ECO:0000313" key="1">
    <source>
        <dbReference type="EMBL" id="RTR23435.1"/>
    </source>
</evidence>
<dbReference type="InterPro" id="IPR011856">
    <property type="entry name" value="tRNA_endonuc-like_dom_sf"/>
</dbReference>
<dbReference type="GO" id="GO:0003676">
    <property type="term" value="F:nucleic acid binding"/>
    <property type="evidence" value="ECO:0007669"/>
    <property type="project" value="InterPro"/>
</dbReference>
<dbReference type="Gene3D" id="3.40.1350.10">
    <property type="match status" value="1"/>
</dbReference>
<sequence length="186" mass="20988">MYTKTINEAEFCAAHARGLKDAELANQFGISLSTVKRRKRELGLGSNCAHNNRGLLAQRMVAEYLAGEGMSTEVPASHQAPADLLVNGYRVEVKLGYRRSAAVQFRLPEQRNSFQGQYQYHKDYRKDTDYLALAVLNDAEDALEYLYLLPASELQPTITLHPEQPFCRYQQYLFNLVPLRVACAAA</sequence>
<accession>A0A3S0JL02</accession>
<evidence type="ECO:0000313" key="2">
    <source>
        <dbReference type="Proteomes" id="UP000277766"/>
    </source>
</evidence>
<dbReference type="RefSeq" id="WP_126353314.1">
    <property type="nucleotide sequence ID" value="NZ_CP086380.1"/>
</dbReference>
<dbReference type="EMBL" id="RXPE01000041">
    <property type="protein sequence ID" value="RTR23435.1"/>
    <property type="molecule type" value="Genomic_DNA"/>
</dbReference>
<name>A0A3S0JL02_9DEIO</name>
<keyword evidence="2" id="KW-1185">Reference proteome</keyword>
<protein>
    <submittedName>
        <fullName evidence="1">Uncharacterized protein</fullName>
    </submittedName>
</protein>